<gene>
    <name evidence="1" type="primary">GRIP2_2</name>
    <name evidence="1" type="ORF">K3G42_017025</name>
</gene>
<protein>
    <submittedName>
        <fullName evidence="1">Glutamate receptor-interacting protein 2</fullName>
    </submittedName>
</protein>
<evidence type="ECO:0000313" key="2">
    <source>
        <dbReference type="Proteomes" id="UP000827872"/>
    </source>
</evidence>
<reference evidence="1" key="1">
    <citation type="submission" date="2021-08" db="EMBL/GenBank/DDBJ databases">
        <title>The first chromosome-level gecko genome reveals the dynamic sex chromosomes of Neotropical dwarf geckos (Sphaerodactylidae: Sphaerodactylus).</title>
        <authorList>
            <person name="Pinto B.J."/>
            <person name="Keating S.E."/>
            <person name="Gamble T."/>
        </authorList>
    </citation>
    <scope>NUCLEOTIDE SEQUENCE</scope>
    <source>
        <strain evidence="1">TG3544</strain>
    </source>
</reference>
<comment type="caution">
    <text evidence="1">The sequence shown here is derived from an EMBL/GenBank/DDBJ whole genome shotgun (WGS) entry which is preliminary data.</text>
</comment>
<keyword evidence="2" id="KW-1185">Reference proteome</keyword>
<name>A0ACB8EHI9_9SAUR</name>
<evidence type="ECO:0000313" key="1">
    <source>
        <dbReference type="EMBL" id="KAH7991933.1"/>
    </source>
</evidence>
<organism evidence="1 2">
    <name type="scientific">Sphaerodactylus townsendi</name>
    <dbReference type="NCBI Taxonomy" id="933632"/>
    <lineage>
        <taxon>Eukaryota</taxon>
        <taxon>Metazoa</taxon>
        <taxon>Chordata</taxon>
        <taxon>Craniata</taxon>
        <taxon>Vertebrata</taxon>
        <taxon>Euteleostomi</taxon>
        <taxon>Lepidosauria</taxon>
        <taxon>Squamata</taxon>
        <taxon>Bifurcata</taxon>
        <taxon>Gekkota</taxon>
        <taxon>Sphaerodactylidae</taxon>
        <taxon>Sphaerodactylus</taxon>
    </lineage>
</organism>
<accession>A0ACB8EHI9</accession>
<dbReference type="EMBL" id="CM037616">
    <property type="protein sequence ID" value="KAH7991933.1"/>
    <property type="molecule type" value="Genomic_DNA"/>
</dbReference>
<proteinExistence type="predicted"/>
<keyword evidence="1" id="KW-0675">Receptor</keyword>
<sequence length="236" mass="25290">MRVFCFIDTVANASGPLLVEIAKTPGSALGISLATSTHRNKQVIVIDKIKPASVVDRCGALHVGDHILSIDGTSTEHCSLLEATQLLAATSENVKLEILPAHQSRMPLKPPDTALIAANFSSPTMNTSGFACQNSNTLPRSNHTMSPRATMLRRRQRKKEHKSSLSLTSSTVGPGGQIVHTETTDVILRGDPLNGFGLQLQGGIFATETLSSPPLIRFIEPDSPAERLETLPLNVK</sequence>
<dbReference type="Proteomes" id="UP000827872">
    <property type="component" value="Linkage Group LG03"/>
</dbReference>